<keyword evidence="1" id="KW-0472">Membrane</keyword>
<keyword evidence="1" id="KW-0812">Transmembrane</keyword>
<protein>
    <submittedName>
        <fullName evidence="2">Uncharacterized protein</fullName>
    </submittedName>
</protein>
<organism evidence="2 3">
    <name type="scientific">Leucobacter allii</name>
    <dbReference type="NCBI Taxonomy" id="2932247"/>
    <lineage>
        <taxon>Bacteria</taxon>
        <taxon>Bacillati</taxon>
        <taxon>Actinomycetota</taxon>
        <taxon>Actinomycetes</taxon>
        <taxon>Micrococcales</taxon>
        <taxon>Microbacteriaceae</taxon>
        <taxon>Leucobacter</taxon>
    </lineage>
</organism>
<dbReference type="Proteomes" id="UP000831786">
    <property type="component" value="Chromosome"/>
</dbReference>
<feature type="transmembrane region" description="Helical" evidence="1">
    <location>
        <begin position="12"/>
        <end position="34"/>
    </location>
</feature>
<accession>A0ABY4FI45</accession>
<dbReference type="EMBL" id="CP095045">
    <property type="protein sequence ID" value="UOQ56060.1"/>
    <property type="molecule type" value="Genomic_DNA"/>
</dbReference>
<evidence type="ECO:0000313" key="2">
    <source>
        <dbReference type="EMBL" id="UOQ56060.1"/>
    </source>
</evidence>
<feature type="transmembrane region" description="Helical" evidence="1">
    <location>
        <begin position="46"/>
        <end position="63"/>
    </location>
</feature>
<name>A0ABY4FI45_9MICO</name>
<keyword evidence="3" id="KW-1185">Reference proteome</keyword>
<evidence type="ECO:0000313" key="3">
    <source>
        <dbReference type="Proteomes" id="UP000831786"/>
    </source>
</evidence>
<proteinExistence type="predicted"/>
<gene>
    <name evidence="2" type="ORF">MUN78_10125</name>
</gene>
<dbReference type="RefSeq" id="WP_244726225.1">
    <property type="nucleotide sequence ID" value="NZ_CP095045.1"/>
</dbReference>
<keyword evidence="1" id="KW-1133">Transmembrane helix</keyword>
<evidence type="ECO:0000256" key="1">
    <source>
        <dbReference type="SAM" id="Phobius"/>
    </source>
</evidence>
<sequence length="92" mass="9805">MTVQTPGTVRDALVALVRTVVPVIVGSLLSLAAQAGLHIDASTSELLTLILVAVCTAAYYALIRALSARWAWVGWLLGYPTDPTYEPRHSGD</sequence>
<reference evidence="2 3" key="1">
    <citation type="submission" date="2022-04" db="EMBL/GenBank/DDBJ databases">
        <title>Leucobacter sp. isolated from rhizosphere of garlic.</title>
        <authorList>
            <person name="Won M."/>
            <person name="Lee C.-M."/>
            <person name="Woen H.-Y."/>
            <person name="Kwon S.-W."/>
        </authorList>
    </citation>
    <scope>NUCLEOTIDE SEQUENCE [LARGE SCALE GENOMIC DNA]</scope>
    <source>
        <strain evidence="2 3">H21R-40</strain>
    </source>
</reference>